<dbReference type="EMBL" id="JAUZVZ010000004">
    <property type="protein sequence ID" value="MDP4535367.1"/>
    <property type="molecule type" value="Genomic_DNA"/>
</dbReference>
<protein>
    <recommendedName>
        <fullName evidence="4">DUF2946 domain-containing protein</fullName>
    </recommendedName>
</protein>
<comment type="caution">
    <text evidence="2">The sequence shown here is derived from an EMBL/GenBank/DDBJ whole genome shotgun (WGS) entry which is preliminary data.</text>
</comment>
<organism evidence="2 3">
    <name type="scientific">Alkalimonas collagenimarina</name>
    <dbReference type="NCBI Taxonomy" id="400390"/>
    <lineage>
        <taxon>Bacteria</taxon>
        <taxon>Pseudomonadati</taxon>
        <taxon>Pseudomonadota</taxon>
        <taxon>Gammaproteobacteria</taxon>
        <taxon>Alkalimonas</taxon>
    </lineage>
</organism>
<name>A0ABT9GWD2_9GAMM</name>
<evidence type="ECO:0000256" key="1">
    <source>
        <dbReference type="SAM" id="SignalP"/>
    </source>
</evidence>
<evidence type="ECO:0008006" key="4">
    <source>
        <dbReference type="Google" id="ProtNLM"/>
    </source>
</evidence>
<keyword evidence="3" id="KW-1185">Reference proteome</keyword>
<accession>A0ABT9GWD2</accession>
<dbReference type="RefSeq" id="WP_305892627.1">
    <property type="nucleotide sequence ID" value="NZ_JAUZVZ010000004.1"/>
</dbReference>
<feature type="signal peptide" evidence="1">
    <location>
        <begin position="1"/>
        <end position="25"/>
    </location>
</feature>
<evidence type="ECO:0000313" key="3">
    <source>
        <dbReference type="Proteomes" id="UP001231616"/>
    </source>
</evidence>
<gene>
    <name evidence="2" type="ORF">Q3O60_04090</name>
</gene>
<reference evidence="2 3" key="1">
    <citation type="submission" date="2023-08" db="EMBL/GenBank/DDBJ databases">
        <authorList>
            <person name="Joshi A."/>
            <person name="Thite S."/>
        </authorList>
    </citation>
    <scope>NUCLEOTIDE SEQUENCE [LARGE SCALE GENOMIC DNA]</scope>
    <source>
        <strain evidence="2 3">AC40</strain>
    </source>
</reference>
<sequence length="114" mass="12652">MARMFLVAFLLCCVLLQALSGALGAHPWHLSELDEAANSTHLHLVLSTETVTTDSPVSELAELCLDCHCHSGQATLPVGSAMSVLSRQYKRYHRLLWYFPLLVALQFRPPISFS</sequence>
<feature type="chain" id="PRO_5046863954" description="DUF2946 domain-containing protein" evidence="1">
    <location>
        <begin position="26"/>
        <end position="114"/>
    </location>
</feature>
<evidence type="ECO:0000313" key="2">
    <source>
        <dbReference type="EMBL" id="MDP4535367.1"/>
    </source>
</evidence>
<keyword evidence="1" id="KW-0732">Signal</keyword>
<dbReference type="Proteomes" id="UP001231616">
    <property type="component" value="Unassembled WGS sequence"/>
</dbReference>
<proteinExistence type="predicted"/>